<keyword evidence="2" id="KW-0472">Membrane</keyword>
<sequence length="197" mass="23004">MAPSTSKKSIESDKGKKEKEIELGLEIAQLKLRIRERDRIIFDLEEQIRGKDAIIIDRCQIIERLEQSHFERFSPDQDSLDETSENTVRCVNVNESDDLKTEAQEVQLLEELEEERKSKVKLMEQNELLLHQWDEALAYVEQVQKMLQAELKRSNTLIDENAILRKRINETVVISKSGIKFIALLLVLSSLYLYSWS</sequence>
<evidence type="ECO:0000313" key="4">
    <source>
        <dbReference type="Proteomes" id="UP000746747"/>
    </source>
</evidence>
<dbReference type="Proteomes" id="UP000746747">
    <property type="component" value="Unassembled WGS sequence"/>
</dbReference>
<feature type="coiled-coil region" evidence="1">
    <location>
        <begin position="105"/>
        <end position="132"/>
    </location>
</feature>
<evidence type="ECO:0000256" key="1">
    <source>
        <dbReference type="SAM" id="Coils"/>
    </source>
</evidence>
<evidence type="ECO:0000256" key="2">
    <source>
        <dbReference type="SAM" id="Phobius"/>
    </source>
</evidence>
<organism evidence="3 4">
    <name type="scientific">Cercopithifilaria johnstoni</name>
    <dbReference type="NCBI Taxonomy" id="2874296"/>
    <lineage>
        <taxon>Eukaryota</taxon>
        <taxon>Metazoa</taxon>
        <taxon>Ecdysozoa</taxon>
        <taxon>Nematoda</taxon>
        <taxon>Chromadorea</taxon>
        <taxon>Rhabditida</taxon>
        <taxon>Spirurina</taxon>
        <taxon>Spiruromorpha</taxon>
        <taxon>Filarioidea</taxon>
        <taxon>Onchocercidae</taxon>
        <taxon>Cercopithifilaria</taxon>
    </lineage>
</organism>
<accession>A0A8J2QB07</accession>
<comment type="caution">
    <text evidence="3">The sequence shown here is derived from an EMBL/GenBank/DDBJ whole genome shotgun (WGS) entry which is preliminary data.</text>
</comment>
<dbReference type="OrthoDB" id="5848117at2759"/>
<feature type="transmembrane region" description="Helical" evidence="2">
    <location>
        <begin position="173"/>
        <end position="194"/>
    </location>
</feature>
<reference evidence="3" key="1">
    <citation type="submission" date="2021-09" db="EMBL/GenBank/DDBJ databases">
        <authorList>
            <consortium name="Pathogen Informatics"/>
        </authorList>
    </citation>
    <scope>NUCLEOTIDE SEQUENCE</scope>
</reference>
<keyword evidence="4" id="KW-1185">Reference proteome</keyword>
<gene>
    <name evidence="3" type="ORF">CJOHNSTONI_LOCUS8964</name>
</gene>
<protein>
    <submittedName>
        <fullName evidence="3">Uncharacterized protein</fullName>
    </submittedName>
</protein>
<dbReference type="AlphaFoldDB" id="A0A8J2QB07"/>
<keyword evidence="2" id="KW-1133">Transmembrane helix</keyword>
<keyword evidence="2" id="KW-0812">Transmembrane</keyword>
<name>A0A8J2QB07_9BILA</name>
<dbReference type="EMBL" id="CAKAEH010001777">
    <property type="protein sequence ID" value="CAG9539358.1"/>
    <property type="molecule type" value="Genomic_DNA"/>
</dbReference>
<evidence type="ECO:0000313" key="3">
    <source>
        <dbReference type="EMBL" id="CAG9539358.1"/>
    </source>
</evidence>
<keyword evidence="1" id="KW-0175">Coiled coil</keyword>
<proteinExistence type="predicted"/>